<sequence>MVKAVISMLYFGDVVTFDTTYCTNIYKMPFGLFVGVNNHFQTVIFGGVMMRNETTESFRWVFKEFIKLMGGKPPQTVLTDQCKSMTIALGFEWPDSYHLWCKWHVMKGIREALGPLFTKNVDFRDEFFTIVNEMLSEEEFETAWYSLCERYKIDDNPFMIRTFECRSKWAKAWSKGHYCARMTSTQRSESANMMLKRFVPINSSMNHFVSQFNRLLHDRDREEDRQEDQTKQFVMKHERLWPIERHAVKLYTKATFKLFRKEVDKAANYVVSGKGLNFYII</sequence>
<dbReference type="Pfam" id="PF10551">
    <property type="entry name" value="MULE"/>
    <property type="match status" value="1"/>
</dbReference>
<comment type="subcellular location">
    <subcellularLocation>
        <location evidence="1">Nucleus</location>
    </subcellularLocation>
</comment>
<comment type="similarity">
    <text evidence="1">Belongs to the FHY3/FAR1 family.</text>
</comment>
<keyword evidence="1" id="KW-0862">Zinc</keyword>
<dbReference type="PANTHER" id="PTHR31669">
    <property type="entry name" value="PROTEIN FAR1-RELATED SEQUENCE 10-RELATED"/>
    <property type="match status" value="1"/>
</dbReference>
<dbReference type="GO" id="GO:0006355">
    <property type="term" value="P:regulation of DNA-templated transcription"/>
    <property type="evidence" value="ECO:0007669"/>
    <property type="project" value="UniProtKB-UniRule"/>
</dbReference>
<dbReference type="EMBL" id="GBRH01197958">
    <property type="protein sequence ID" value="JAD99937.1"/>
    <property type="molecule type" value="Transcribed_RNA"/>
</dbReference>
<dbReference type="AlphaFoldDB" id="A0A0A9EV60"/>
<dbReference type="InterPro" id="IPR018289">
    <property type="entry name" value="MULE_transposase_dom"/>
</dbReference>
<proteinExistence type="inferred from homology"/>
<evidence type="ECO:0000259" key="2">
    <source>
        <dbReference type="Pfam" id="PF10551"/>
    </source>
</evidence>
<keyword evidence="1" id="KW-0863">Zinc-finger</keyword>
<feature type="domain" description="MULE transposase" evidence="2">
    <location>
        <begin position="14"/>
        <end position="107"/>
    </location>
</feature>
<keyword evidence="1" id="KW-0539">Nucleus</keyword>
<dbReference type="PANTHER" id="PTHR31669:SF307">
    <property type="entry name" value="PROTEIN FAR1-RELATED SEQUENCE"/>
    <property type="match status" value="1"/>
</dbReference>
<dbReference type="InterPro" id="IPR031052">
    <property type="entry name" value="FHY3/FAR1"/>
</dbReference>
<comment type="function">
    <text evidence="1">Putative transcription activator involved in regulating light control of development.</text>
</comment>
<organism evidence="3">
    <name type="scientific">Arundo donax</name>
    <name type="common">Giant reed</name>
    <name type="synonym">Donax arundinaceus</name>
    <dbReference type="NCBI Taxonomy" id="35708"/>
    <lineage>
        <taxon>Eukaryota</taxon>
        <taxon>Viridiplantae</taxon>
        <taxon>Streptophyta</taxon>
        <taxon>Embryophyta</taxon>
        <taxon>Tracheophyta</taxon>
        <taxon>Spermatophyta</taxon>
        <taxon>Magnoliopsida</taxon>
        <taxon>Liliopsida</taxon>
        <taxon>Poales</taxon>
        <taxon>Poaceae</taxon>
        <taxon>PACMAD clade</taxon>
        <taxon>Arundinoideae</taxon>
        <taxon>Arundineae</taxon>
        <taxon>Arundo</taxon>
    </lineage>
</organism>
<keyword evidence="1" id="KW-0479">Metal-binding</keyword>
<accession>A0A0A9EV60</accession>
<dbReference type="GO" id="GO:0005634">
    <property type="term" value="C:nucleus"/>
    <property type="evidence" value="ECO:0007669"/>
    <property type="project" value="UniProtKB-SubCell"/>
</dbReference>
<name>A0A0A9EV60_ARUDO</name>
<evidence type="ECO:0000313" key="3">
    <source>
        <dbReference type="EMBL" id="JAD99937.1"/>
    </source>
</evidence>
<evidence type="ECO:0000256" key="1">
    <source>
        <dbReference type="RuleBase" id="RU367018"/>
    </source>
</evidence>
<dbReference type="GO" id="GO:0008270">
    <property type="term" value="F:zinc ion binding"/>
    <property type="evidence" value="ECO:0007669"/>
    <property type="project" value="UniProtKB-UniRule"/>
</dbReference>
<reference evidence="3" key="1">
    <citation type="submission" date="2014-09" db="EMBL/GenBank/DDBJ databases">
        <authorList>
            <person name="Magalhaes I.L.F."/>
            <person name="Oliveira U."/>
            <person name="Santos F.R."/>
            <person name="Vidigal T.H.D.A."/>
            <person name="Brescovit A.D."/>
            <person name="Santos A.J."/>
        </authorList>
    </citation>
    <scope>NUCLEOTIDE SEQUENCE</scope>
    <source>
        <tissue evidence="3">Shoot tissue taken approximately 20 cm above the soil surface</tissue>
    </source>
</reference>
<reference evidence="3" key="2">
    <citation type="journal article" date="2015" name="Data Brief">
        <title>Shoot transcriptome of the giant reed, Arundo donax.</title>
        <authorList>
            <person name="Barrero R.A."/>
            <person name="Guerrero F.D."/>
            <person name="Moolhuijzen P."/>
            <person name="Goolsby J.A."/>
            <person name="Tidwell J."/>
            <person name="Bellgard S.E."/>
            <person name="Bellgard M.I."/>
        </authorList>
    </citation>
    <scope>NUCLEOTIDE SEQUENCE</scope>
    <source>
        <tissue evidence="3">Shoot tissue taken approximately 20 cm above the soil surface</tissue>
    </source>
</reference>
<protein>
    <recommendedName>
        <fullName evidence="1">Protein FAR1-RELATED SEQUENCE</fullName>
    </recommendedName>
</protein>